<keyword evidence="2" id="KW-0547">Nucleotide-binding</keyword>
<dbReference type="STRING" id="517418.Ctha_2341"/>
<feature type="domain" description="Dynamin N-terminal" evidence="6">
    <location>
        <begin position="51"/>
        <end position="188"/>
    </location>
</feature>
<reference evidence="7 8" key="1">
    <citation type="submission" date="2008-06" db="EMBL/GenBank/DDBJ databases">
        <title>Complete sequence of Chloroherpeton thalassium ATCC 35110.</title>
        <authorList>
            <consortium name="US DOE Joint Genome Institute"/>
            <person name="Lucas S."/>
            <person name="Copeland A."/>
            <person name="Lapidus A."/>
            <person name="Glavina del Rio T."/>
            <person name="Dalin E."/>
            <person name="Tice H."/>
            <person name="Bruce D."/>
            <person name="Goodwin L."/>
            <person name="Pitluck S."/>
            <person name="Schmutz J."/>
            <person name="Larimer F."/>
            <person name="Land M."/>
            <person name="Hauser L."/>
            <person name="Kyrpides N."/>
            <person name="Mikhailova N."/>
            <person name="Liu Z."/>
            <person name="Li T."/>
            <person name="Zhao F."/>
            <person name="Overmann J."/>
            <person name="Bryant D.A."/>
            <person name="Richardson P."/>
        </authorList>
    </citation>
    <scope>NUCLEOTIDE SEQUENCE [LARGE SCALE GENOMIC DNA]</scope>
    <source>
        <strain evidence="8">ATCC 35110 / GB-78</strain>
    </source>
</reference>
<dbReference type="GO" id="GO:0005525">
    <property type="term" value="F:GTP binding"/>
    <property type="evidence" value="ECO:0007669"/>
    <property type="project" value="UniProtKB-KW"/>
</dbReference>
<dbReference type="AlphaFoldDB" id="B3QWN1"/>
<evidence type="ECO:0000256" key="4">
    <source>
        <dbReference type="ARBA" id="ARBA00023134"/>
    </source>
</evidence>
<comment type="subcellular location">
    <subcellularLocation>
        <location evidence="1">Membrane</location>
    </subcellularLocation>
</comment>
<dbReference type="OrthoDB" id="1100581at2"/>
<dbReference type="PANTHER" id="PTHR10465">
    <property type="entry name" value="TRANSMEMBRANE GTPASE FZO1"/>
    <property type="match status" value="1"/>
</dbReference>
<dbReference type="GO" id="GO:0016020">
    <property type="term" value="C:membrane"/>
    <property type="evidence" value="ECO:0007669"/>
    <property type="project" value="UniProtKB-SubCell"/>
</dbReference>
<dbReference type="InterPro" id="IPR045063">
    <property type="entry name" value="Dynamin_N"/>
</dbReference>
<keyword evidence="5" id="KW-0472">Membrane</keyword>
<dbReference type="PANTHER" id="PTHR10465:SF0">
    <property type="entry name" value="SARCALUMENIN"/>
    <property type="match status" value="1"/>
</dbReference>
<evidence type="ECO:0000256" key="1">
    <source>
        <dbReference type="ARBA" id="ARBA00004370"/>
    </source>
</evidence>
<dbReference type="SUPFAM" id="SSF52540">
    <property type="entry name" value="P-loop containing nucleoside triphosphate hydrolases"/>
    <property type="match status" value="1"/>
</dbReference>
<dbReference type="InterPro" id="IPR027094">
    <property type="entry name" value="Mitofusin_fam"/>
</dbReference>
<accession>B3QWN1</accession>
<keyword evidence="4" id="KW-0342">GTP-binding</keyword>
<name>B3QWN1_CHLT3</name>
<evidence type="ECO:0000256" key="3">
    <source>
        <dbReference type="ARBA" id="ARBA00022801"/>
    </source>
</evidence>
<gene>
    <name evidence="7" type="ordered locus">Ctha_2341</name>
</gene>
<dbReference type="GO" id="GO:0003924">
    <property type="term" value="F:GTPase activity"/>
    <property type="evidence" value="ECO:0007669"/>
    <property type="project" value="InterPro"/>
</dbReference>
<dbReference type="EMBL" id="CP001100">
    <property type="protein sequence ID" value="ACF14791.1"/>
    <property type="molecule type" value="Genomic_DNA"/>
</dbReference>
<dbReference type="KEGG" id="cts:Ctha_2341"/>
<keyword evidence="8" id="KW-1185">Reference proteome</keyword>
<organism evidence="7 8">
    <name type="scientific">Chloroherpeton thalassium (strain ATCC 35110 / GB-78)</name>
    <dbReference type="NCBI Taxonomy" id="517418"/>
    <lineage>
        <taxon>Bacteria</taxon>
        <taxon>Pseudomonadati</taxon>
        <taxon>Chlorobiota</taxon>
        <taxon>Chlorobiia</taxon>
        <taxon>Chlorobiales</taxon>
        <taxon>Chloroherpetonaceae</taxon>
        <taxon>Chloroherpeton</taxon>
    </lineage>
</organism>
<dbReference type="HOGENOM" id="CLU_452500_0_0_10"/>
<evidence type="ECO:0000259" key="6">
    <source>
        <dbReference type="Pfam" id="PF00350"/>
    </source>
</evidence>
<dbReference type="Gene3D" id="3.40.50.300">
    <property type="entry name" value="P-loop containing nucleotide triphosphate hydrolases"/>
    <property type="match status" value="1"/>
</dbReference>
<evidence type="ECO:0000313" key="7">
    <source>
        <dbReference type="EMBL" id="ACF14791.1"/>
    </source>
</evidence>
<evidence type="ECO:0000313" key="8">
    <source>
        <dbReference type="Proteomes" id="UP000001208"/>
    </source>
</evidence>
<proteinExistence type="predicted"/>
<dbReference type="eggNOG" id="COG0699">
    <property type="taxonomic scope" value="Bacteria"/>
</dbReference>
<sequence>MTSLIQQDNPFITSLLRVQQIIANEKALNQKSLSGVDRLNLAELVQKRFTVAVVGQMRSGKSTLINALVQKDIAPTAVNECTATTNHFLYSGKPELHRQFRVRWKDDSEDYLPLTEVENWIGKGRSVNLLQKVASKLKSKNTTLEETKYLDFFADTPFLKTANIVDTPGLRSTVESHESTILSYISQTQVDAYGNKLAEETRSAGESADAVVYVLNPVARQNDADILELFGDKTRLAGSNPYNSMAVVHMWENDWQDIEVDPATYLEGKIRRIEEQLRGKVSLVMAASGLLSRCLDWLKEEHWAFFAGCASLTKNEVKRLTSSSVFETREGAEYKISLESRKAVIESLKARLMEIGRMNEENAKSTTMAIIRFLCRFACVRQTQTTDELKRQVREMSGVDRLETLLEKLFFARASLIKNSTLLTRIWEPCRIALLQLENYEQEREDDVAAGQNILRLLDTKSKSDTSLLPAVSYVKNTFQALSNEAHRVKGVRKELYTLSSDLKRQFESFEEDMGALESLDSLRETGFTKEELEQLRALFGAKGLTLEERLMTDSPTRETVQQRYAVWAQKQRVSYGEERKVAALAQKHLEGILDSMSASGSN</sequence>
<dbReference type="RefSeq" id="WP_012500873.1">
    <property type="nucleotide sequence ID" value="NC_011026.1"/>
</dbReference>
<evidence type="ECO:0000256" key="5">
    <source>
        <dbReference type="ARBA" id="ARBA00023136"/>
    </source>
</evidence>
<protein>
    <recommendedName>
        <fullName evidence="6">Dynamin N-terminal domain-containing protein</fullName>
    </recommendedName>
</protein>
<dbReference type="Pfam" id="PF00350">
    <property type="entry name" value="Dynamin_N"/>
    <property type="match status" value="1"/>
</dbReference>
<evidence type="ECO:0000256" key="2">
    <source>
        <dbReference type="ARBA" id="ARBA00022741"/>
    </source>
</evidence>
<dbReference type="Proteomes" id="UP000001208">
    <property type="component" value="Chromosome"/>
</dbReference>
<keyword evidence="3" id="KW-0378">Hydrolase</keyword>
<dbReference type="InterPro" id="IPR027417">
    <property type="entry name" value="P-loop_NTPase"/>
</dbReference>